<evidence type="ECO:0000256" key="6">
    <source>
        <dbReference type="PROSITE-ProRule" id="PRU00169"/>
    </source>
</evidence>
<dbReference type="SMART" id="SM00448">
    <property type="entry name" value="REC"/>
    <property type="match status" value="1"/>
</dbReference>
<dbReference type="Proteomes" id="UP000321250">
    <property type="component" value="Unassembled WGS sequence"/>
</dbReference>
<dbReference type="PANTHER" id="PTHR48111:SF1">
    <property type="entry name" value="TWO-COMPONENT RESPONSE REGULATOR ORR33"/>
    <property type="match status" value="1"/>
</dbReference>
<evidence type="ECO:0000256" key="4">
    <source>
        <dbReference type="ARBA" id="ARBA00023125"/>
    </source>
</evidence>
<dbReference type="AlphaFoldDB" id="A0A5C6UGP6"/>
<dbReference type="PROSITE" id="PS50110">
    <property type="entry name" value="RESPONSE_REGULATORY"/>
    <property type="match status" value="1"/>
</dbReference>
<dbReference type="Pfam" id="PF00072">
    <property type="entry name" value="Response_reg"/>
    <property type="match status" value="1"/>
</dbReference>
<accession>A0A5C6UGP6</accession>
<dbReference type="CDD" id="cd17574">
    <property type="entry name" value="REC_OmpR"/>
    <property type="match status" value="1"/>
</dbReference>
<evidence type="ECO:0000313" key="9">
    <source>
        <dbReference type="Proteomes" id="UP000321250"/>
    </source>
</evidence>
<dbReference type="PANTHER" id="PTHR48111">
    <property type="entry name" value="REGULATOR OF RPOS"/>
    <property type="match status" value="1"/>
</dbReference>
<dbReference type="GO" id="GO:0005829">
    <property type="term" value="C:cytosol"/>
    <property type="evidence" value="ECO:0007669"/>
    <property type="project" value="TreeGrafter"/>
</dbReference>
<gene>
    <name evidence="8" type="ORF">FSB78_12125</name>
</gene>
<keyword evidence="2" id="KW-0902">Two-component regulatory system</keyword>
<comment type="caution">
    <text evidence="8">The sequence shown here is derived from an EMBL/GenBank/DDBJ whole genome shotgun (WGS) entry which is preliminary data.</text>
</comment>
<evidence type="ECO:0000313" key="8">
    <source>
        <dbReference type="EMBL" id="TXC71614.1"/>
    </source>
</evidence>
<dbReference type="InterPro" id="IPR001789">
    <property type="entry name" value="Sig_transdc_resp-reg_receiver"/>
</dbReference>
<keyword evidence="1 6" id="KW-0597">Phosphoprotein</keyword>
<evidence type="ECO:0000256" key="1">
    <source>
        <dbReference type="ARBA" id="ARBA00022553"/>
    </source>
</evidence>
<dbReference type="GO" id="GO:0000976">
    <property type="term" value="F:transcription cis-regulatory region binding"/>
    <property type="evidence" value="ECO:0007669"/>
    <property type="project" value="TreeGrafter"/>
</dbReference>
<evidence type="ECO:0000256" key="2">
    <source>
        <dbReference type="ARBA" id="ARBA00023012"/>
    </source>
</evidence>
<evidence type="ECO:0000259" key="7">
    <source>
        <dbReference type="PROSITE" id="PS50110"/>
    </source>
</evidence>
<keyword evidence="4" id="KW-0238">DNA-binding</keyword>
<dbReference type="InterPro" id="IPR011006">
    <property type="entry name" value="CheY-like_superfamily"/>
</dbReference>
<feature type="domain" description="Response regulatory" evidence="7">
    <location>
        <begin position="3"/>
        <end position="119"/>
    </location>
</feature>
<dbReference type="GO" id="GO:0032993">
    <property type="term" value="C:protein-DNA complex"/>
    <property type="evidence" value="ECO:0007669"/>
    <property type="project" value="TreeGrafter"/>
</dbReference>
<name>A0A5C6UGP6_9SPHN</name>
<keyword evidence="9" id="KW-1185">Reference proteome</keyword>
<keyword evidence="3" id="KW-0805">Transcription regulation</keyword>
<dbReference type="SUPFAM" id="SSF52172">
    <property type="entry name" value="CheY-like"/>
    <property type="match status" value="1"/>
</dbReference>
<dbReference type="GO" id="GO:0000156">
    <property type="term" value="F:phosphorelay response regulator activity"/>
    <property type="evidence" value="ECO:0007669"/>
    <property type="project" value="TreeGrafter"/>
</dbReference>
<organism evidence="8 9">
    <name type="scientific">Sphingomonas ginsenosidivorax</name>
    <dbReference type="NCBI Taxonomy" id="862135"/>
    <lineage>
        <taxon>Bacteria</taxon>
        <taxon>Pseudomonadati</taxon>
        <taxon>Pseudomonadota</taxon>
        <taxon>Alphaproteobacteria</taxon>
        <taxon>Sphingomonadales</taxon>
        <taxon>Sphingomonadaceae</taxon>
        <taxon>Sphingomonas</taxon>
    </lineage>
</organism>
<dbReference type="GO" id="GO:0006355">
    <property type="term" value="P:regulation of DNA-templated transcription"/>
    <property type="evidence" value="ECO:0007669"/>
    <property type="project" value="TreeGrafter"/>
</dbReference>
<proteinExistence type="predicted"/>
<sequence length="133" mass="14813">MARIIYVEDDDLAGELVRDVLTQAGHLVGVIGHGTLAYETIAFKKPDLVILDRSLPGMPGMEILRRLRQTPETYLTPILMLTAKRGNSLADEAIEAGADDYLVKPFQPEDLVQRVEAALVSKKFTADRRVRRP</sequence>
<dbReference type="RefSeq" id="WP_147082891.1">
    <property type="nucleotide sequence ID" value="NZ_VOQR01000001.1"/>
</dbReference>
<dbReference type="EMBL" id="VOQR01000001">
    <property type="protein sequence ID" value="TXC71614.1"/>
    <property type="molecule type" value="Genomic_DNA"/>
</dbReference>
<keyword evidence="5" id="KW-0804">Transcription</keyword>
<dbReference type="InterPro" id="IPR039420">
    <property type="entry name" value="WalR-like"/>
</dbReference>
<protein>
    <submittedName>
        <fullName evidence="8">Response regulator</fullName>
    </submittedName>
</protein>
<evidence type="ECO:0000256" key="5">
    <source>
        <dbReference type="ARBA" id="ARBA00023163"/>
    </source>
</evidence>
<dbReference type="Gene3D" id="3.40.50.2300">
    <property type="match status" value="1"/>
</dbReference>
<reference evidence="8 9" key="1">
    <citation type="journal article" date="2013" name="Antonie Van Leeuwenhoek">
        <title>Sphingomonas ginsenosidivorax sp. nov., with the ability to transform ginsenosides.</title>
        <authorList>
            <person name="Jin X.F."/>
            <person name="Kim J.K."/>
            <person name="Liu Q.M."/>
            <person name="Kang M.S."/>
            <person name="He D."/>
            <person name="Jin F.X."/>
            <person name="Kim S.C."/>
            <person name="Im W.T."/>
        </authorList>
    </citation>
    <scope>NUCLEOTIDE SEQUENCE [LARGE SCALE GENOMIC DNA]</scope>
    <source>
        <strain evidence="8 9">KHI67</strain>
    </source>
</reference>
<feature type="modified residue" description="4-aspartylphosphate" evidence="6">
    <location>
        <position position="52"/>
    </location>
</feature>
<dbReference type="OrthoDB" id="9786548at2"/>
<evidence type="ECO:0000256" key="3">
    <source>
        <dbReference type="ARBA" id="ARBA00023015"/>
    </source>
</evidence>